<evidence type="ECO:0000256" key="1">
    <source>
        <dbReference type="SAM" id="MobiDB-lite"/>
    </source>
</evidence>
<evidence type="ECO:0000313" key="3">
    <source>
        <dbReference type="Proteomes" id="UP000007050"/>
    </source>
</evidence>
<reference evidence="2 3" key="1">
    <citation type="submission" date="2010-03" db="EMBL/GenBank/DDBJ databases">
        <title>The genome sequence of Eubacterium siraeum V10Sc8a.</title>
        <authorList>
            <consortium name="metaHIT consortium -- http://www.metahit.eu/"/>
            <person name="Pajon A."/>
            <person name="Turner K."/>
            <person name="Parkhill J."/>
            <person name="Duncan S."/>
            <person name="Flint H."/>
        </authorList>
    </citation>
    <scope>NUCLEOTIDE SEQUENCE [LARGE SCALE GENOMIC DNA]</scope>
    <source>
        <strain evidence="2 3">V10Sc8a</strain>
    </source>
</reference>
<dbReference type="Pfam" id="PF19598">
    <property type="entry name" value="DUF6103"/>
    <property type="match status" value="1"/>
</dbReference>
<name>D4MKP1_9FIRM</name>
<protein>
    <submittedName>
        <fullName evidence="2">Uncharacterized protein</fullName>
    </submittedName>
</protein>
<evidence type="ECO:0000313" key="2">
    <source>
        <dbReference type="EMBL" id="CBL34324.1"/>
    </source>
</evidence>
<dbReference type="KEGG" id="esr:ES1_13400"/>
<proteinExistence type="predicted"/>
<dbReference type="Proteomes" id="UP000007050">
    <property type="component" value="Chromosome"/>
</dbReference>
<dbReference type="InterPro" id="IPR046085">
    <property type="entry name" value="DUF6103"/>
</dbReference>
<sequence length="75" mass="8573">MKNTVNILLDDAKIFALKMYLSEKKTSLDEQLTRYAEQLYGKIVPQNVRDFIDMTEKQQAAKKPKSAAAKPTEQP</sequence>
<gene>
    <name evidence="2" type="ORF">ES1_13400</name>
</gene>
<dbReference type="BioCyc" id="ESIR717961:G136L-1099-MONOMER"/>
<dbReference type="HOGENOM" id="CLU_182244_2_0_9"/>
<dbReference type="EMBL" id="FP929059">
    <property type="protein sequence ID" value="CBL34324.1"/>
    <property type="molecule type" value="Genomic_DNA"/>
</dbReference>
<feature type="region of interest" description="Disordered" evidence="1">
    <location>
        <begin position="56"/>
        <end position="75"/>
    </location>
</feature>
<accession>D4MKP1</accession>
<organism evidence="2 3">
    <name type="scientific">[Eubacterium] siraeum V10Sc8a</name>
    <dbReference type="NCBI Taxonomy" id="717961"/>
    <lineage>
        <taxon>Bacteria</taxon>
        <taxon>Bacillati</taxon>
        <taxon>Bacillota</taxon>
        <taxon>Clostridia</taxon>
        <taxon>Eubacteriales</taxon>
        <taxon>Oscillospiraceae</taxon>
        <taxon>Oscillospiraceae incertae sedis</taxon>
    </lineage>
</organism>
<dbReference type="AlphaFoldDB" id="D4MKP1"/>
<feature type="compositionally biased region" description="Low complexity" evidence="1">
    <location>
        <begin position="66"/>
        <end position="75"/>
    </location>
</feature>
<dbReference type="PATRIC" id="fig|717961.3.peg.1423"/>
<reference evidence="2 3" key="2">
    <citation type="submission" date="2010-03" db="EMBL/GenBank/DDBJ databases">
        <authorList>
            <person name="Pajon A."/>
        </authorList>
    </citation>
    <scope>NUCLEOTIDE SEQUENCE [LARGE SCALE GENOMIC DNA]</scope>
    <source>
        <strain evidence="2 3">V10Sc8a</strain>
    </source>
</reference>